<dbReference type="InterPro" id="IPR004956">
    <property type="entry name" value="Foamy_BEL"/>
</dbReference>
<gene>
    <name evidence="2" type="primary">tas</name>
</gene>
<dbReference type="EMBL" id="PP669277">
    <property type="protein sequence ID" value="XDL44834.1"/>
    <property type="molecule type" value="Genomic_DNA"/>
</dbReference>
<reference evidence="2" key="2">
    <citation type="submission" date="2024-08" db="EMBL/GenBank/DDBJ databases">
        <title>Complete simian foamy virus (SFV) genome from an infected human originating from an African gGreen monkey (Chlorocebus aethiops).</title>
        <authorList>
            <person name="Shankar A."/>
            <person name="Smith J."/>
        </authorList>
    </citation>
    <scope>NUCLEOTIDE SEQUENCE</scope>
    <source>
        <strain evidence="2">Hu501</strain>
    </source>
</reference>
<protein>
    <submittedName>
        <fullName evidence="2">Transactivator</fullName>
    </submittedName>
</protein>
<accession>A0AB39IY76</accession>
<sequence>MASWEEEKELGHLHLPEDDPLPNLDVLLGLDHMESNEGPDQNPGAEKIYIQLQAVPGEASEKTYKFGYEDKEAQNPDLKMRNWVPNPDKMSKWACARLILCGLYNAKKAGELLAMDYNVQWEQSKEDPGYFEVEYHCKMCMTVIHEPMPIQYDEKTGLWLKMGPLRGDIGSVVHTCRRHYMRCLSALPSNGEPLKPRVRANPVRRYREKQEFVATRPKRSRWGVAPSADSHTSSGDAMALMPGPCGPLGMDTPGCLLEGIQGSGPGTSEMAVAMSGGPFWEEVYRDSILGAPTGSSEN</sequence>
<feature type="region of interest" description="Disordered" evidence="1">
    <location>
        <begin position="1"/>
        <end position="44"/>
    </location>
</feature>
<reference evidence="2" key="1">
    <citation type="submission" date="2024-04" db="EMBL/GenBank/DDBJ databases">
        <authorList>
            <person name="Switzer W.M."/>
        </authorList>
    </citation>
    <scope>NUCLEOTIDE SEQUENCE</scope>
    <source>
        <strain evidence="2">Hu501</strain>
    </source>
</reference>
<evidence type="ECO:0000313" key="2">
    <source>
        <dbReference type="EMBL" id="XDL44834.1"/>
    </source>
</evidence>
<dbReference type="Pfam" id="PF03274">
    <property type="entry name" value="Foamy_BEL"/>
    <property type="match status" value="1"/>
</dbReference>
<organism evidence="2">
    <name type="scientific">African green monkey-like simian foamy virus</name>
    <dbReference type="NCBI Taxonomy" id="3239073"/>
    <lineage>
        <taxon>Viruses</taxon>
        <taxon>Riboviria</taxon>
        <taxon>Pararnavirae</taxon>
        <taxon>Artverviricota</taxon>
        <taxon>Revtraviricetes</taxon>
        <taxon>Ortervirales</taxon>
        <taxon>Retroviridae</taxon>
        <taxon>Spumaretrovirinae</taxon>
        <taxon>Simiispumavirus</taxon>
    </lineage>
</organism>
<dbReference type="GO" id="GO:0016032">
    <property type="term" value="P:viral process"/>
    <property type="evidence" value="ECO:0007669"/>
    <property type="project" value="InterPro"/>
</dbReference>
<evidence type="ECO:0000256" key="1">
    <source>
        <dbReference type="SAM" id="MobiDB-lite"/>
    </source>
</evidence>
<proteinExistence type="predicted"/>
<name>A0AB39IY76_9RETR</name>
<dbReference type="GO" id="GO:0045893">
    <property type="term" value="P:positive regulation of DNA-templated transcription"/>
    <property type="evidence" value="ECO:0007669"/>
    <property type="project" value="InterPro"/>
</dbReference>
<feature type="region of interest" description="Disordered" evidence="1">
    <location>
        <begin position="217"/>
        <end position="236"/>
    </location>
</feature>